<evidence type="ECO:0000256" key="7">
    <source>
        <dbReference type="SAM" id="Phobius"/>
    </source>
</evidence>
<keyword evidence="5 7" id="KW-1133">Transmembrane helix</keyword>
<feature type="transmembrane region" description="Helical" evidence="7">
    <location>
        <begin position="13"/>
        <end position="35"/>
    </location>
</feature>
<dbReference type="PIRSF" id="PIRSF004810">
    <property type="entry name" value="ChrA"/>
    <property type="match status" value="1"/>
</dbReference>
<comment type="similarity">
    <text evidence="2">Belongs to the chromate ion transporter (CHR) (TC 2.A.51) family.</text>
</comment>
<comment type="subcellular location">
    <subcellularLocation>
        <location evidence="1">Cell membrane</location>
        <topology evidence="1">Multi-pass membrane protein</topology>
    </subcellularLocation>
</comment>
<dbReference type="EMBL" id="AQQV01000001">
    <property type="protein sequence ID" value="ORE89636.1"/>
    <property type="molecule type" value="Genomic_DNA"/>
</dbReference>
<evidence type="ECO:0000256" key="4">
    <source>
        <dbReference type="ARBA" id="ARBA00022692"/>
    </source>
</evidence>
<feature type="transmembrane region" description="Helical" evidence="7">
    <location>
        <begin position="231"/>
        <end position="250"/>
    </location>
</feature>
<organism evidence="8 9">
    <name type="scientific">Oceanococcus atlanticus</name>
    <dbReference type="NCBI Taxonomy" id="1317117"/>
    <lineage>
        <taxon>Bacteria</taxon>
        <taxon>Pseudomonadati</taxon>
        <taxon>Pseudomonadota</taxon>
        <taxon>Gammaproteobacteria</taxon>
        <taxon>Chromatiales</taxon>
        <taxon>Oceanococcaceae</taxon>
        <taxon>Oceanococcus</taxon>
    </lineage>
</organism>
<dbReference type="AlphaFoldDB" id="A0A1Y1SJ08"/>
<evidence type="ECO:0000256" key="6">
    <source>
        <dbReference type="ARBA" id="ARBA00023136"/>
    </source>
</evidence>
<sequence length="398" mass="41086">MTRPDQSGSVLEVFSAFLKLGLTAFGGPIAHLGYFHSEFVERRRWLSEAAYAELIALCQFLPGPASSQVGFALGMQRAGLPGGLAAWTAFTLPSAALLVFFASLASQMDSPMAQSALHGLKLVAVVVVAHALWGMAQKLCPDRSRAAIALAALVLVTLLASAATQLAVIAMGATLGLLCCSPSAPQEAAAPSYRVSRGVGACCLATFVILLLGLPTAYLGGVSPGAQLFDAFYRAGAMVFGGGHVVLPLLEAQVVDSGWVGEDAFLAGYGAAQAVPGPLFTFAAYLGAVGTPLGGLSGATVALLGIFVPGLLLLVGVMPFWNQWRQHRLAYPAMAGANAAVVGLLAATLYHPVWTSAVLTHGDFAIAAAGFVMLLVWRTPAWLVVLTTVAARVLLDVV</sequence>
<feature type="transmembrane region" description="Helical" evidence="7">
    <location>
        <begin position="364"/>
        <end position="395"/>
    </location>
</feature>
<feature type="transmembrane region" description="Helical" evidence="7">
    <location>
        <begin position="296"/>
        <end position="317"/>
    </location>
</feature>
<reference evidence="8 9" key="1">
    <citation type="submission" date="2013-04" db="EMBL/GenBank/DDBJ databases">
        <title>Oceanococcus atlanticus 22II-S10r2 Genome Sequencing.</title>
        <authorList>
            <person name="Lai Q."/>
            <person name="Li G."/>
            <person name="Shao Z."/>
        </authorList>
    </citation>
    <scope>NUCLEOTIDE SEQUENCE [LARGE SCALE GENOMIC DNA]</scope>
    <source>
        <strain evidence="8 9">22II-S10r2</strain>
    </source>
</reference>
<dbReference type="InterPro" id="IPR014047">
    <property type="entry name" value="Chr_Tranpt_l_chain"/>
</dbReference>
<protein>
    <submittedName>
        <fullName evidence="8">Chromate transport protein</fullName>
    </submittedName>
</protein>
<dbReference type="PANTHER" id="PTHR33567">
    <property type="entry name" value="CHROMATE ION TRANSPORTER (EUROFUNG)"/>
    <property type="match status" value="1"/>
</dbReference>
<dbReference type="InterPro" id="IPR003370">
    <property type="entry name" value="Chromate_transpt"/>
</dbReference>
<gene>
    <name evidence="8" type="ORF">ATO7_07135</name>
</gene>
<dbReference type="GO" id="GO:0015109">
    <property type="term" value="F:chromate transmembrane transporter activity"/>
    <property type="evidence" value="ECO:0007669"/>
    <property type="project" value="InterPro"/>
</dbReference>
<evidence type="ECO:0000256" key="1">
    <source>
        <dbReference type="ARBA" id="ARBA00004651"/>
    </source>
</evidence>
<dbReference type="STRING" id="1317117.ATO7_07135"/>
<evidence type="ECO:0000256" key="2">
    <source>
        <dbReference type="ARBA" id="ARBA00005262"/>
    </source>
</evidence>
<feature type="transmembrane region" description="Helical" evidence="7">
    <location>
        <begin position="116"/>
        <end position="136"/>
    </location>
</feature>
<keyword evidence="3" id="KW-1003">Cell membrane</keyword>
<feature type="transmembrane region" description="Helical" evidence="7">
    <location>
        <begin position="329"/>
        <end position="352"/>
    </location>
</feature>
<keyword evidence="9" id="KW-1185">Reference proteome</keyword>
<evidence type="ECO:0000256" key="5">
    <source>
        <dbReference type="ARBA" id="ARBA00022989"/>
    </source>
</evidence>
<feature type="transmembrane region" description="Helical" evidence="7">
    <location>
        <begin position="148"/>
        <end position="178"/>
    </location>
</feature>
<keyword evidence="4 7" id="KW-0812">Transmembrane</keyword>
<dbReference type="RefSeq" id="WP_083560918.1">
    <property type="nucleotide sequence ID" value="NZ_AQQV01000001.1"/>
</dbReference>
<evidence type="ECO:0000313" key="9">
    <source>
        <dbReference type="Proteomes" id="UP000192342"/>
    </source>
</evidence>
<evidence type="ECO:0000313" key="8">
    <source>
        <dbReference type="EMBL" id="ORE89636.1"/>
    </source>
</evidence>
<dbReference type="NCBIfam" id="TIGR00937">
    <property type="entry name" value="2A51"/>
    <property type="match status" value="1"/>
</dbReference>
<comment type="caution">
    <text evidence="8">The sequence shown here is derived from an EMBL/GenBank/DDBJ whole genome shotgun (WGS) entry which is preliminary data.</text>
</comment>
<dbReference type="PANTHER" id="PTHR33567:SF3">
    <property type="entry name" value="CHROMATE ION TRANSPORTER (EUROFUNG)"/>
    <property type="match status" value="1"/>
</dbReference>
<accession>A0A1Y1SJ08</accession>
<feature type="transmembrane region" description="Helical" evidence="7">
    <location>
        <begin position="84"/>
        <end position="104"/>
    </location>
</feature>
<name>A0A1Y1SJ08_9GAMM</name>
<feature type="transmembrane region" description="Helical" evidence="7">
    <location>
        <begin position="198"/>
        <end position="219"/>
    </location>
</feature>
<evidence type="ECO:0000256" key="3">
    <source>
        <dbReference type="ARBA" id="ARBA00022475"/>
    </source>
</evidence>
<keyword evidence="6 7" id="KW-0472">Membrane</keyword>
<dbReference type="Pfam" id="PF02417">
    <property type="entry name" value="Chromate_transp"/>
    <property type="match status" value="2"/>
</dbReference>
<dbReference type="GO" id="GO:0005886">
    <property type="term" value="C:plasma membrane"/>
    <property type="evidence" value="ECO:0007669"/>
    <property type="project" value="UniProtKB-SubCell"/>
</dbReference>
<dbReference type="Proteomes" id="UP000192342">
    <property type="component" value="Unassembled WGS sequence"/>
</dbReference>
<proteinExistence type="inferred from homology"/>
<dbReference type="OrthoDB" id="8969999at2"/>